<dbReference type="PIRSF" id="PIRSF000137">
    <property type="entry name" value="Alcohol_oxidase"/>
    <property type="match status" value="1"/>
</dbReference>
<dbReference type="EMBL" id="WVTA01000013">
    <property type="protein sequence ID" value="KAK3202902.1"/>
    <property type="molecule type" value="Genomic_DNA"/>
</dbReference>
<feature type="domain" description="Glucose-methanol-choline oxidoreductase N-terminal" evidence="5">
    <location>
        <begin position="201"/>
        <end position="224"/>
    </location>
</feature>
<evidence type="ECO:0000256" key="2">
    <source>
        <dbReference type="PIRSR" id="PIRSR000137-1"/>
    </source>
</evidence>
<evidence type="ECO:0000259" key="5">
    <source>
        <dbReference type="PROSITE" id="PS00623"/>
    </source>
</evidence>
<evidence type="ECO:0000256" key="1">
    <source>
        <dbReference type="ARBA" id="ARBA00010790"/>
    </source>
</evidence>
<proteinExistence type="inferred from homology"/>
<keyword evidence="3 4" id="KW-0274">FAD</keyword>
<dbReference type="SUPFAM" id="SSF54373">
    <property type="entry name" value="FAD-linked reductases, C-terminal domain"/>
    <property type="match status" value="1"/>
</dbReference>
<feature type="binding site" evidence="3">
    <location>
        <position position="352"/>
    </location>
    <ligand>
        <name>FAD</name>
        <dbReference type="ChEBI" id="CHEBI:57692"/>
    </ligand>
</feature>
<organism evidence="7 8">
    <name type="scientific">Pseudopithomyces chartarum</name>
    <dbReference type="NCBI Taxonomy" id="1892770"/>
    <lineage>
        <taxon>Eukaryota</taxon>
        <taxon>Fungi</taxon>
        <taxon>Dikarya</taxon>
        <taxon>Ascomycota</taxon>
        <taxon>Pezizomycotina</taxon>
        <taxon>Dothideomycetes</taxon>
        <taxon>Pleosporomycetidae</taxon>
        <taxon>Pleosporales</taxon>
        <taxon>Massarineae</taxon>
        <taxon>Didymosphaeriaceae</taxon>
        <taxon>Pseudopithomyces</taxon>
    </lineage>
</organism>
<name>A0AAN6LRV2_9PLEO</name>
<dbReference type="GO" id="GO:0016614">
    <property type="term" value="F:oxidoreductase activity, acting on CH-OH group of donors"/>
    <property type="evidence" value="ECO:0007669"/>
    <property type="project" value="InterPro"/>
</dbReference>
<evidence type="ECO:0000259" key="6">
    <source>
        <dbReference type="PROSITE" id="PS00624"/>
    </source>
</evidence>
<dbReference type="Gene3D" id="3.30.560.10">
    <property type="entry name" value="Glucose Oxidase, domain 3"/>
    <property type="match status" value="1"/>
</dbReference>
<dbReference type="Gene3D" id="3.50.50.60">
    <property type="entry name" value="FAD/NAD(P)-binding domain"/>
    <property type="match status" value="1"/>
</dbReference>
<dbReference type="InterPro" id="IPR036188">
    <property type="entry name" value="FAD/NAD-bd_sf"/>
</dbReference>
<dbReference type="Proteomes" id="UP001280581">
    <property type="component" value="Unassembled WGS sequence"/>
</dbReference>
<accession>A0AAN6LRV2</accession>
<reference evidence="7 8" key="1">
    <citation type="submission" date="2021-02" db="EMBL/GenBank/DDBJ databases">
        <title>Genome assembly of Pseudopithomyces chartarum.</title>
        <authorList>
            <person name="Jauregui R."/>
            <person name="Singh J."/>
            <person name="Voisey C."/>
        </authorList>
    </citation>
    <scope>NUCLEOTIDE SEQUENCE [LARGE SCALE GENOMIC DNA]</scope>
    <source>
        <strain evidence="7 8">AGR01</strain>
    </source>
</reference>
<feature type="domain" description="Glucose-methanol-choline oxidoreductase N-terminal" evidence="6">
    <location>
        <begin position="393"/>
        <end position="407"/>
    </location>
</feature>
<dbReference type="InterPro" id="IPR007867">
    <property type="entry name" value="GMC_OxRtase_C"/>
</dbReference>
<dbReference type="PANTHER" id="PTHR11552:SF115">
    <property type="entry name" value="DEHYDROGENASE XPTC-RELATED"/>
    <property type="match status" value="1"/>
</dbReference>
<feature type="binding site" evidence="3">
    <location>
        <begin position="211"/>
        <end position="214"/>
    </location>
    <ligand>
        <name>FAD</name>
        <dbReference type="ChEBI" id="CHEBI:57692"/>
    </ligand>
</feature>
<feature type="active site" description="Proton donor" evidence="2">
    <location>
        <position position="638"/>
    </location>
</feature>
<evidence type="ECO:0000313" key="8">
    <source>
        <dbReference type="Proteomes" id="UP001280581"/>
    </source>
</evidence>
<dbReference type="PROSITE" id="PS00624">
    <property type="entry name" value="GMC_OXRED_2"/>
    <property type="match status" value="1"/>
</dbReference>
<dbReference type="InterPro" id="IPR000172">
    <property type="entry name" value="GMC_OxRdtase_N"/>
</dbReference>
<protein>
    <recommendedName>
        <fullName evidence="5 6">Glucose-methanol-choline oxidoreductase N-terminal domain-containing protein</fullName>
    </recommendedName>
</protein>
<evidence type="ECO:0000256" key="4">
    <source>
        <dbReference type="RuleBase" id="RU003968"/>
    </source>
</evidence>
<feature type="active site" description="Proton acceptor" evidence="2">
    <location>
        <position position="681"/>
    </location>
</feature>
<dbReference type="SUPFAM" id="SSF51905">
    <property type="entry name" value="FAD/NAD(P)-binding domain"/>
    <property type="match status" value="1"/>
</dbReference>
<comment type="similarity">
    <text evidence="1 4">Belongs to the GMC oxidoreductase family.</text>
</comment>
<dbReference type="GO" id="GO:0050660">
    <property type="term" value="F:flavin adenine dinucleotide binding"/>
    <property type="evidence" value="ECO:0007669"/>
    <property type="project" value="InterPro"/>
</dbReference>
<gene>
    <name evidence="7" type="ORF">GRF29_154g1121655</name>
</gene>
<keyword evidence="8" id="KW-1185">Reference proteome</keyword>
<sequence length="700" mass="75925">MFCFYCNTTEDHTAEQCQNRTLVPEASLVINRPENLQLGDTGYETDYAFIEVEWDKAKKKKQGKKQVKLYDQVANTFFGAKSIEMFIISRLGLISWAIVTIKTQAHPLFNGIVVQRAENLSETYDYVVVGAGASGLTVANRLSEDPSITVLVIEAGQFDRNEDFVTIPGLAGGAVGTKYDWNTSYSANDALGGRVVPIPQGKIVGGSTKLNRMVFDRGSKSDYNAWEIFGNSGWNFGSILPYFKKNERFTPPTKEILAEYDIEWDMAFHGREGYMNVTYSPFIWPTHKNLINATKESGIYISGDQASGNAFGGYYCPHNMDPISVTRSSAKEAYHDTAATRQNFHLIAENQVTRIITEVLDGTVKVTGVEFATTSQATRHTVGVSREAVLAAGALHTPQLLQVSGIGDATHLNSIGVEAVVNLPAVGHNLHDHVSAAVINTLNTSVLTQSSLQNATLAAQARQEYDAHRKGPYSSPTGDFLLFLPVSTYSNATAEIYTRAIAGNASISLPADTPAEVLKGYQVQYNSLNNRLLSNESGNLEIIWGDGAMILGLQHPYSRGSVKASSASIFDPPIADSGFLRNPLDVALLREGIRFARRFITSPSLAVLNPTEIAPGAAVTSNEDLEKFIRGGASTLYHPAGSCKMGPREEGGVVDAELKVYGVTGLRIVDQSVFPQLPASHTMTTAYGVAEKAADIIRGL</sequence>
<dbReference type="PROSITE" id="PS00623">
    <property type="entry name" value="GMC_OXRED_1"/>
    <property type="match status" value="1"/>
</dbReference>
<dbReference type="Pfam" id="PF00732">
    <property type="entry name" value="GMC_oxred_N"/>
    <property type="match status" value="1"/>
</dbReference>
<evidence type="ECO:0000256" key="3">
    <source>
        <dbReference type="PIRSR" id="PIRSR000137-2"/>
    </source>
</evidence>
<dbReference type="GO" id="GO:0044550">
    <property type="term" value="P:secondary metabolite biosynthetic process"/>
    <property type="evidence" value="ECO:0007669"/>
    <property type="project" value="TreeGrafter"/>
</dbReference>
<dbReference type="Pfam" id="PF05199">
    <property type="entry name" value="GMC_oxred_C"/>
    <property type="match status" value="1"/>
</dbReference>
<keyword evidence="4" id="KW-0285">Flavoprotein</keyword>
<comment type="caution">
    <text evidence="7">The sequence shown here is derived from an EMBL/GenBank/DDBJ whole genome shotgun (WGS) entry which is preliminary data.</text>
</comment>
<dbReference type="AlphaFoldDB" id="A0AAN6LRV2"/>
<dbReference type="InterPro" id="IPR012132">
    <property type="entry name" value="GMC_OxRdtase"/>
</dbReference>
<dbReference type="PANTHER" id="PTHR11552">
    <property type="entry name" value="GLUCOSE-METHANOL-CHOLINE GMC OXIDOREDUCTASE"/>
    <property type="match status" value="1"/>
</dbReference>
<comment type="cofactor">
    <cofactor evidence="3">
        <name>FAD</name>
        <dbReference type="ChEBI" id="CHEBI:57692"/>
    </cofactor>
</comment>
<evidence type="ECO:0000313" key="7">
    <source>
        <dbReference type="EMBL" id="KAK3202902.1"/>
    </source>
</evidence>